<reference evidence="3 4" key="1">
    <citation type="submission" date="2020-07" db="EMBL/GenBank/DDBJ databases">
        <authorList>
            <person name="Feng X."/>
        </authorList>
    </citation>
    <scope>NUCLEOTIDE SEQUENCE [LARGE SCALE GENOMIC DNA]</scope>
    <source>
        <strain evidence="3 4">JCM14086</strain>
    </source>
</reference>
<dbReference type="RefSeq" id="WP_185694928.1">
    <property type="nucleotide sequence ID" value="NZ_JACHVA010000143.1"/>
</dbReference>
<dbReference type="SUPFAM" id="SSF101898">
    <property type="entry name" value="NHL repeat"/>
    <property type="match status" value="1"/>
</dbReference>
<accession>A0A7X1B293</accession>
<evidence type="ECO:0000259" key="2">
    <source>
        <dbReference type="Pfam" id="PF13860"/>
    </source>
</evidence>
<feature type="signal peptide" evidence="1">
    <location>
        <begin position="1"/>
        <end position="20"/>
    </location>
</feature>
<dbReference type="Proteomes" id="UP000525652">
    <property type="component" value="Unassembled WGS sequence"/>
</dbReference>
<sequence>MKRYSLACVFAAFIPAEMLASSIYLPLSTGATPEVAYAVEPLTDRLEVKVRVEPLVDGFPAPKLSLGVAAQEDALLESEKDAAVKQTGDGKWEYVFKLPVSLLGAKPAESVFHWAMSVDWLSPSGESALRQNYFVPSDWASFRDIRSGKAQWDFFSTPAFLHDQDLNAQRIRFTFMQAMKGKASIVIEDENGDRVRNLVSGLDFDAGAHEIVWDGLDEKGSLVPFGTYSWRAISHPGITPEYLMHFYIPGHEPWAHHNWLADHSNPTSAASYGKHIVLGAPVAESGNNIVLTDLDGNKLCGVNLSSFIGLGHVFLALGPDRIYAFTEGSPHYNGIRKNEEGIPSVYGDLSLVSWDYTGKQQRYGGANGEHLVRTYYRPMDDPAVSVRTRNKVLLLDNLRGAVWFDGKLYISLHDENKIAIFDAATRQELGAIAVPSPGPIATNGDAIYILGDNDRGLYRINQPGVGAQADRLFTVHLSEPLPNKKRDGSTWPVAAGLAVNSLGEVCLSDNGVDQNLKLYAEDGTNLREIGPRGGRDPSGPWVADAILRPHGIVYDTMDRLWLTENLATPKRVSLWDTNSGKVLDQVFGPPPYGGTGACFDPEDATHWLGGGSSWRLDFENKTADIVSVLNPDLADERLQLIYESGRTFLLAKGRTLRVYEVSKDGSARLWATLGSLQDYEIKEPRWSVPEVFTRHPALREELNDFTRVLGEHGDLRNSAKMSPKAARFTVLWVDSNADGKIDVDELQVSKPTDPQLIIPYWTARQRDLNLDFLVKDDRAGWLRGALLLNGFLPTGAPKWNLEEAYSNAVPVKDFVQEAAIQSTMTDRAGRLLVNTSPMSAIAPNGDVLWSLKNAWCGVHGSQNAPLPVPGVMQGNLGFIGSAPFDDQGDITVLNGNHGRFHILTTDGIYLDDFFEDIRVALSNSPYKVGGEAFGGYFAKDMETGRFLLQAGKGGYRIYQMHGLDQLIRSSGDLFVSESQIVAAQKLIEADAAQATNRKSTSFHSVPSDVDLGDHPGQWPGGWSAVWGDSTRTFPYVRVKIVRQGDDLLLGYDVKDPSPWLNQGTATNLLFKTGDAVDFQFSTDPSANSARRDPVPGDKRLLIANYQDEPVAVLYDFKVPGTRDPVLFNSPWRSTRVDRVEAIPQAHISVKKASGGYRLIARIPLADLGLLKGLGEPFLADFGVIYGDPEGHSNVLRSYWSNTATGLVNDVPGETQINPSLWGTLRSE</sequence>
<proteinExistence type="predicted"/>
<gene>
    <name evidence="3" type="ORF">H5P30_21255</name>
</gene>
<dbReference type="AlphaFoldDB" id="A0A7X1B293"/>
<evidence type="ECO:0000256" key="1">
    <source>
        <dbReference type="SAM" id="SignalP"/>
    </source>
</evidence>
<keyword evidence="1" id="KW-0732">Signal</keyword>
<keyword evidence="4" id="KW-1185">Reference proteome</keyword>
<dbReference type="InterPro" id="IPR018247">
    <property type="entry name" value="EF_Hand_1_Ca_BS"/>
</dbReference>
<dbReference type="InterPro" id="IPR025965">
    <property type="entry name" value="FlgD/Vpr_Ig-like"/>
</dbReference>
<evidence type="ECO:0000313" key="4">
    <source>
        <dbReference type="Proteomes" id="UP000525652"/>
    </source>
</evidence>
<comment type="caution">
    <text evidence="3">The sequence shown here is derived from an EMBL/GenBank/DDBJ whole genome shotgun (WGS) entry which is preliminary data.</text>
</comment>
<name>A0A7X1B293_9BACT</name>
<protein>
    <recommendedName>
        <fullName evidence="2">FlgD/Vpr Ig-like domain-containing protein</fullName>
    </recommendedName>
</protein>
<feature type="domain" description="FlgD/Vpr Ig-like" evidence="2">
    <location>
        <begin position="181"/>
        <end position="231"/>
    </location>
</feature>
<organism evidence="3 4">
    <name type="scientific">Puniceicoccus vermicola</name>
    <dbReference type="NCBI Taxonomy" id="388746"/>
    <lineage>
        <taxon>Bacteria</taxon>
        <taxon>Pseudomonadati</taxon>
        <taxon>Verrucomicrobiota</taxon>
        <taxon>Opitutia</taxon>
        <taxon>Puniceicoccales</taxon>
        <taxon>Puniceicoccaceae</taxon>
        <taxon>Puniceicoccus</taxon>
    </lineage>
</organism>
<dbReference type="Gene3D" id="2.60.40.1190">
    <property type="match status" value="1"/>
</dbReference>
<dbReference type="Gene3D" id="2.60.40.4070">
    <property type="match status" value="1"/>
</dbReference>
<evidence type="ECO:0000313" key="3">
    <source>
        <dbReference type="EMBL" id="MBC2604315.1"/>
    </source>
</evidence>
<dbReference type="PROSITE" id="PS00018">
    <property type="entry name" value="EF_HAND_1"/>
    <property type="match status" value="1"/>
</dbReference>
<dbReference type="EMBL" id="JACHVA010000143">
    <property type="protein sequence ID" value="MBC2604315.1"/>
    <property type="molecule type" value="Genomic_DNA"/>
</dbReference>
<feature type="chain" id="PRO_5030558717" description="FlgD/Vpr Ig-like domain-containing protein" evidence="1">
    <location>
        <begin position="21"/>
        <end position="1227"/>
    </location>
</feature>
<dbReference type="Pfam" id="PF13860">
    <property type="entry name" value="FlgD_ig"/>
    <property type="match status" value="1"/>
</dbReference>